<evidence type="ECO:0008006" key="3">
    <source>
        <dbReference type="Google" id="ProtNLM"/>
    </source>
</evidence>
<name>A0A1E5XQL3_9HYPH</name>
<organism evidence="1 2">
    <name type="scientific">Devosia insulae DS-56</name>
    <dbReference type="NCBI Taxonomy" id="1116389"/>
    <lineage>
        <taxon>Bacteria</taxon>
        <taxon>Pseudomonadati</taxon>
        <taxon>Pseudomonadota</taxon>
        <taxon>Alphaproteobacteria</taxon>
        <taxon>Hyphomicrobiales</taxon>
        <taxon>Devosiaceae</taxon>
        <taxon>Devosia</taxon>
    </lineage>
</organism>
<accession>A0A1E5XQL3</accession>
<reference evidence="1 2" key="1">
    <citation type="journal article" date="2015" name="Genome Announc.">
        <title>Genome Assemblies of Three Soil-Associated Devosia species: D. insulae, D. limi, and D. soli.</title>
        <authorList>
            <person name="Hassan Y.I."/>
            <person name="Lepp D."/>
            <person name="Zhou T."/>
        </authorList>
    </citation>
    <scope>NUCLEOTIDE SEQUENCE [LARGE SCALE GENOMIC DNA]</scope>
    <source>
        <strain evidence="1 2">DS-56</strain>
    </source>
</reference>
<dbReference type="SUPFAM" id="SSF56024">
    <property type="entry name" value="Phospholipase D/nuclease"/>
    <property type="match status" value="1"/>
</dbReference>
<keyword evidence="2" id="KW-1185">Reference proteome</keyword>
<proteinExistence type="predicted"/>
<dbReference type="AlphaFoldDB" id="A0A1E5XQL3"/>
<dbReference type="EMBL" id="LAJE02000179">
    <property type="protein sequence ID" value="OEO30897.1"/>
    <property type="molecule type" value="Genomic_DNA"/>
</dbReference>
<dbReference type="RefSeq" id="WP_069909903.1">
    <property type="nucleotide sequence ID" value="NZ_LAJE02000179.1"/>
</dbReference>
<protein>
    <recommendedName>
        <fullName evidence="3">PLD phosphodiesterase domain-containing protein</fullName>
    </recommendedName>
</protein>
<dbReference type="Proteomes" id="UP000095463">
    <property type="component" value="Unassembled WGS sequence"/>
</dbReference>
<sequence length="238" mass="26115">MTPEHLRHEIEELLKTLPGPRAIVRLGATDVVEWLGRAKAVLGAWQTLKAVQFDTHLQRTRMANSLTVAAGYADMVALLHEARHSLRLASSAPTAVAIAANAPFVYFDELRKIIATATKDILFVDPYLDAEFVSSYLPNVKEGTEVRLLTQKGVAQLLPSVAMFAKQHGTVIQVRSASTKLHDRFVFIDGSECYQSGASFKDGGVFAPTTLTEMVDAFEAIHSIYEAMWSKGKPENAT</sequence>
<dbReference type="OrthoDB" id="8449344at2"/>
<comment type="caution">
    <text evidence="1">The sequence shown here is derived from an EMBL/GenBank/DDBJ whole genome shotgun (WGS) entry which is preliminary data.</text>
</comment>
<evidence type="ECO:0000313" key="1">
    <source>
        <dbReference type="EMBL" id="OEO30897.1"/>
    </source>
</evidence>
<dbReference type="CDD" id="cd00138">
    <property type="entry name" value="PLDc_SF"/>
    <property type="match status" value="1"/>
</dbReference>
<dbReference type="Gene3D" id="3.30.870.10">
    <property type="entry name" value="Endonuclease Chain A"/>
    <property type="match status" value="1"/>
</dbReference>
<evidence type="ECO:0000313" key="2">
    <source>
        <dbReference type="Proteomes" id="UP000095463"/>
    </source>
</evidence>
<gene>
    <name evidence="1" type="ORF">VW23_001230</name>
</gene>